<keyword evidence="2" id="KW-0472">Membrane</keyword>
<feature type="transmembrane region" description="Helical" evidence="2">
    <location>
        <begin position="416"/>
        <end position="439"/>
    </location>
</feature>
<evidence type="ECO:0000256" key="1">
    <source>
        <dbReference type="SAM" id="MobiDB-lite"/>
    </source>
</evidence>
<reference evidence="3" key="1">
    <citation type="submission" date="2021-05" db="EMBL/GenBank/DDBJ databases">
        <title>Whole genome sequence of Curtobacterium flaccumfaciens pv. flaccumfaciens strain CFBP 3417.</title>
        <authorList>
            <person name="Osdaghi E."/>
            <person name="Taghouti G."/>
            <person name="Portier P."/>
            <person name="Fazliarab A."/>
            <person name="Taghavi S.M."/>
            <person name="Briand M."/>
            <person name="Le-Saux M."/>
            <person name="Jacques M.-A."/>
        </authorList>
    </citation>
    <scope>NUCLEOTIDE SEQUENCE</scope>
    <source>
        <strain evidence="3">CFBP 3417</strain>
    </source>
</reference>
<keyword evidence="2" id="KW-0812">Transmembrane</keyword>
<feature type="transmembrane region" description="Helical" evidence="2">
    <location>
        <begin position="373"/>
        <end position="396"/>
    </location>
</feature>
<feature type="transmembrane region" description="Helical" evidence="2">
    <location>
        <begin position="182"/>
        <end position="200"/>
    </location>
</feature>
<feature type="region of interest" description="Disordered" evidence="1">
    <location>
        <begin position="581"/>
        <end position="671"/>
    </location>
</feature>
<dbReference type="RefSeq" id="WP_128781732.1">
    <property type="nucleotide sequence ID" value="NZ_CP045853.1"/>
</dbReference>
<keyword evidence="2" id="KW-1133">Transmembrane helix</keyword>
<accession>A0A9Q2W4D8</accession>
<name>A0A9Q2W4D8_9MICO</name>
<organism evidence="3 4">
    <name type="scientific">Curtobacterium flaccumfaciens pv. flaccumfaciens</name>
    <dbReference type="NCBI Taxonomy" id="138532"/>
    <lineage>
        <taxon>Bacteria</taxon>
        <taxon>Bacillati</taxon>
        <taxon>Actinomycetota</taxon>
        <taxon>Actinomycetes</taxon>
        <taxon>Micrococcales</taxon>
        <taxon>Microbacteriaceae</taxon>
        <taxon>Curtobacterium</taxon>
    </lineage>
</organism>
<evidence type="ECO:0000256" key="2">
    <source>
        <dbReference type="SAM" id="Phobius"/>
    </source>
</evidence>
<evidence type="ECO:0000313" key="4">
    <source>
        <dbReference type="Proteomes" id="UP000709437"/>
    </source>
</evidence>
<comment type="caution">
    <text evidence="3">The sequence shown here is derived from an EMBL/GenBank/DDBJ whole genome shotgun (WGS) entry which is preliminary data.</text>
</comment>
<gene>
    <name evidence="3" type="ORF">KK103_15650</name>
</gene>
<dbReference type="Proteomes" id="UP000709437">
    <property type="component" value="Unassembled WGS sequence"/>
</dbReference>
<protein>
    <submittedName>
        <fullName evidence="3">Uncharacterized protein</fullName>
    </submittedName>
</protein>
<evidence type="ECO:0000313" key="3">
    <source>
        <dbReference type="EMBL" id="MBT1543197.1"/>
    </source>
</evidence>
<feature type="transmembrane region" description="Helical" evidence="2">
    <location>
        <begin position="114"/>
        <end position="133"/>
    </location>
</feature>
<feature type="transmembrane region" description="Helical" evidence="2">
    <location>
        <begin position="29"/>
        <end position="51"/>
    </location>
</feature>
<feature type="transmembrane region" description="Helical" evidence="2">
    <location>
        <begin position="331"/>
        <end position="352"/>
    </location>
</feature>
<feature type="transmembrane region" description="Helical" evidence="2">
    <location>
        <begin position="153"/>
        <end position="170"/>
    </location>
</feature>
<feature type="compositionally biased region" description="Low complexity" evidence="1">
    <location>
        <begin position="650"/>
        <end position="671"/>
    </location>
</feature>
<proteinExistence type="predicted"/>
<dbReference type="EMBL" id="JAHEWX010000025">
    <property type="protein sequence ID" value="MBT1543197.1"/>
    <property type="molecule type" value="Genomic_DNA"/>
</dbReference>
<sequence>MIAHAAAAHRTLRYAARQTWRWVRRHPRWTSFLMLFAVWAVSAAIAMPAAYADGASQNASNTLPFLPPLTAKDSNGVPLVNYAVLPLNRGDVWHPQQIWISGLIDSVWSTHLTTFLWVLWLLQFLLAFTWIDWIATPLNDIATVLHATLGDLTWPALALSAAGLVGGILIMRGKVAQGSADIAVSVLCAALAVGVLANPVETITGDHGALAWSEANGANLSASVLSPDNTAPTGEPDKKQAADLVSDSLSGGLIDVFVRAPAQEIAFGHALSGDCDTTFTQQMKKQSPYDTSSTSVRDAVGKCDEAAKDYVTHTSIGQVITAVTIASGSGALFGLAAGLAFAYLLSVMWTLWKAIKTGIAVNLAIAPGTARQMLWRSFIGMWVGALFVGGIAVILAGYLRILTSVMGFASKAGLTIVAQTGIINFVVIAFVISLIWFFVHSRKTGHELADRLAKLGLGGEGSQMSPLTSETLRQVPRYAYDAWKRRSPKPKPAVGQSPEPEPVDAGHLTSTPSTRRPDGRPGARPAGALPAVAKAALTVGKVAAAGASGGTSAVVMKTASLAGKKVLQQHALPALNRNVLNRKVGSGPTRPSLPSGTPAGKPTGVAGAPATPFGRRIVVGTDGTGRVEPRRPNSAGVYRVTQMPKPPRRVSPSPVRAALERAAAQQAGPTP</sequence>
<feature type="region of interest" description="Disordered" evidence="1">
    <location>
        <begin position="485"/>
        <end position="526"/>
    </location>
</feature>
<dbReference type="AlphaFoldDB" id="A0A9Q2W4D8"/>